<dbReference type="PROSITE" id="PS50893">
    <property type="entry name" value="ABC_TRANSPORTER_2"/>
    <property type="match status" value="2"/>
</dbReference>
<evidence type="ECO:0000259" key="18">
    <source>
        <dbReference type="PROSITE" id="PS50893"/>
    </source>
</evidence>
<evidence type="ECO:0000256" key="13">
    <source>
        <dbReference type="ARBA" id="ARBA00023136"/>
    </source>
</evidence>
<comment type="subcellular location">
    <subcellularLocation>
        <location evidence="2">Cell membrane</location>
        <topology evidence="2">Multi-pass membrane protein</topology>
    </subcellularLocation>
    <subcellularLocation>
        <location evidence="1">Vacuole membrane</location>
        <topology evidence="1">Multi-pass membrane protein</topology>
    </subcellularLocation>
</comment>
<feature type="transmembrane region" description="Helical" evidence="17">
    <location>
        <begin position="426"/>
        <end position="444"/>
    </location>
</feature>
<dbReference type="PROSITE" id="PS50929">
    <property type="entry name" value="ABC_TM1F"/>
    <property type="match status" value="2"/>
</dbReference>
<dbReference type="EC" id="7.6.2.3" evidence="14"/>
<dbReference type="FunFam" id="3.40.50.300:FF:000074">
    <property type="entry name" value="Multidrug resistance-associated protein 5 isoform 1"/>
    <property type="match status" value="1"/>
</dbReference>
<reference evidence="20 21" key="1">
    <citation type="journal article" date="2015" name="Genome Biol.">
        <title>Comparative genomics of Steinernema reveals deeply conserved gene regulatory networks.</title>
        <authorList>
            <person name="Dillman A.R."/>
            <person name="Macchietto M."/>
            <person name="Porter C.F."/>
            <person name="Rogers A."/>
            <person name="Williams B."/>
            <person name="Antoshechkin I."/>
            <person name="Lee M.M."/>
            <person name="Goodwin Z."/>
            <person name="Lu X."/>
            <person name="Lewis E.E."/>
            <person name="Goodrich-Blair H."/>
            <person name="Stock S.P."/>
            <person name="Adams B.J."/>
            <person name="Sternberg P.W."/>
            <person name="Mortazavi A."/>
        </authorList>
    </citation>
    <scope>NUCLEOTIDE SEQUENCE [LARGE SCALE GENOMIC DNA]</scope>
    <source>
        <strain evidence="20 21">ALL</strain>
    </source>
</reference>
<feature type="region of interest" description="Disordered" evidence="16">
    <location>
        <begin position="271"/>
        <end position="295"/>
    </location>
</feature>
<evidence type="ECO:0000313" key="21">
    <source>
        <dbReference type="Proteomes" id="UP000298663"/>
    </source>
</evidence>
<keyword evidence="10" id="KW-0067">ATP-binding</keyword>
<dbReference type="GO" id="GO:0016887">
    <property type="term" value="F:ATP hydrolysis activity"/>
    <property type="evidence" value="ECO:0007669"/>
    <property type="project" value="InterPro"/>
</dbReference>
<dbReference type="SUPFAM" id="SSF52540">
    <property type="entry name" value="P-loop containing nucleoside triphosphate hydrolases"/>
    <property type="match status" value="2"/>
</dbReference>
<dbReference type="Gene3D" id="1.20.1560.10">
    <property type="entry name" value="ABC transporter type 1, transmembrane domain"/>
    <property type="match status" value="2"/>
</dbReference>
<keyword evidence="12 17" id="KW-1133">Transmembrane helix</keyword>
<evidence type="ECO:0000259" key="19">
    <source>
        <dbReference type="PROSITE" id="PS50929"/>
    </source>
</evidence>
<dbReference type="InterPro" id="IPR027417">
    <property type="entry name" value="P-loop_NTPase"/>
</dbReference>
<keyword evidence="11" id="KW-1278">Translocase</keyword>
<dbReference type="GO" id="GO:0015431">
    <property type="term" value="F:ABC-type glutathione S-conjugate transporter activity"/>
    <property type="evidence" value="ECO:0007669"/>
    <property type="project" value="UniProtKB-EC"/>
</dbReference>
<evidence type="ECO:0000256" key="11">
    <source>
        <dbReference type="ARBA" id="ARBA00022967"/>
    </source>
</evidence>
<dbReference type="CDD" id="cd03250">
    <property type="entry name" value="ABCC_MRP_domain1"/>
    <property type="match status" value="1"/>
</dbReference>
<organism evidence="20 21">
    <name type="scientific">Steinernema carpocapsae</name>
    <name type="common">Entomopathogenic nematode</name>
    <dbReference type="NCBI Taxonomy" id="34508"/>
    <lineage>
        <taxon>Eukaryota</taxon>
        <taxon>Metazoa</taxon>
        <taxon>Ecdysozoa</taxon>
        <taxon>Nematoda</taxon>
        <taxon>Chromadorea</taxon>
        <taxon>Rhabditida</taxon>
        <taxon>Tylenchina</taxon>
        <taxon>Panagrolaimomorpha</taxon>
        <taxon>Strongyloidoidea</taxon>
        <taxon>Steinernematidae</taxon>
        <taxon>Steinernema</taxon>
    </lineage>
</organism>
<reference evidence="20 21" key="2">
    <citation type="journal article" date="2019" name="G3 (Bethesda)">
        <title>Hybrid Assembly of the Genome of the Entomopathogenic Nematode Steinernema carpocapsae Identifies the X-Chromosome.</title>
        <authorList>
            <person name="Serra L."/>
            <person name="Macchietto M."/>
            <person name="Macias-Munoz A."/>
            <person name="McGill C.J."/>
            <person name="Rodriguez I.M."/>
            <person name="Rodriguez B."/>
            <person name="Murad R."/>
            <person name="Mortazavi A."/>
        </authorList>
    </citation>
    <scope>NUCLEOTIDE SEQUENCE [LARGE SCALE GENOMIC DNA]</scope>
    <source>
        <strain evidence="20 21">ALL</strain>
    </source>
</reference>
<dbReference type="NCBIfam" id="TIGR00957">
    <property type="entry name" value="MRP_assoc_pro"/>
    <property type="match status" value="1"/>
</dbReference>
<dbReference type="CDD" id="cd18603">
    <property type="entry name" value="ABC_6TM_MRP1_2_3_6_D2_like"/>
    <property type="match status" value="1"/>
</dbReference>
<evidence type="ECO:0000256" key="6">
    <source>
        <dbReference type="ARBA" id="ARBA00022554"/>
    </source>
</evidence>
<evidence type="ECO:0000256" key="12">
    <source>
        <dbReference type="ARBA" id="ARBA00022989"/>
    </source>
</evidence>
<feature type="compositionally biased region" description="Basic and acidic residues" evidence="16">
    <location>
        <begin position="275"/>
        <end position="295"/>
    </location>
</feature>
<evidence type="ECO:0000256" key="17">
    <source>
        <dbReference type="SAM" id="Phobius"/>
    </source>
</evidence>
<dbReference type="PANTHER" id="PTHR24223">
    <property type="entry name" value="ATP-BINDING CASSETTE SUB-FAMILY C"/>
    <property type="match status" value="1"/>
</dbReference>
<dbReference type="GO" id="GO:0005524">
    <property type="term" value="F:ATP binding"/>
    <property type="evidence" value="ECO:0007669"/>
    <property type="project" value="UniProtKB-KW"/>
</dbReference>
<dbReference type="EMBL" id="CM016762">
    <property type="protein sequence ID" value="TMS36961.1"/>
    <property type="molecule type" value="Genomic_DNA"/>
</dbReference>
<feature type="transmembrane region" description="Helical" evidence="17">
    <location>
        <begin position="135"/>
        <end position="155"/>
    </location>
</feature>
<evidence type="ECO:0000256" key="16">
    <source>
        <dbReference type="SAM" id="MobiDB-lite"/>
    </source>
</evidence>
<feature type="transmembrane region" description="Helical" evidence="17">
    <location>
        <begin position="347"/>
        <end position="367"/>
    </location>
</feature>
<feature type="domain" description="ABC transporter" evidence="18">
    <location>
        <begin position="629"/>
        <end position="854"/>
    </location>
</feature>
<evidence type="ECO:0000256" key="3">
    <source>
        <dbReference type="ARBA" id="ARBA00009726"/>
    </source>
</evidence>
<dbReference type="FunFam" id="3.40.50.300:FF:000997">
    <property type="entry name" value="Multidrug resistance-associated protein 1"/>
    <property type="match status" value="1"/>
</dbReference>
<dbReference type="FunFam" id="1.20.1560.10:FF:000020">
    <property type="entry name" value="ABC metal ion transporter"/>
    <property type="match status" value="1"/>
</dbReference>
<dbReference type="Gene3D" id="3.40.50.300">
    <property type="entry name" value="P-loop containing nucleotide triphosphate hydrolases"/>
    <property type="match status" value="2"/>
</dbReference>
<evidence type="ECO:0000256" key="2">
    <source>
        <dbReference type="ARBA" id="ARBA00004651"/>
    </source>
</evidence>
<keyword evidence="5" id="KW-1003">Cell membrane</keyword>
<feature type="region of interest" description="Disordered" evidence="16">
    <location>
        <begin position="941"/>
        <end position="962"/>
    </location>
</feature>
<keyword evidence="4" id="KW-0813">Transport</keyword>
<evidence type="ECO:0000256" key="10">
    <source>
        <dbReference type="ARBA" id="ARBA00022840"/>
    </source>
</evidence>
<dbReference type="InterPro" id="IPR003439">
    <property type="entry name" value="ABC_transporter-like_ATP-bd"/>
</dbReference>
<dbReference type="EMBL" id="AZBU02000001">
    <property type="protein sequence ID" value="TMS36961.1"/>
    <property type="molecule type" value="Genomic_DNA"/>
</dbReference>
<evidence type="ECO:0000256" key="1">
    <source>
        <dbReference type="ARBA" id="ARBA00004128"/>
    </source>
</evidence>
<dbReference type="PROSITE" id="PS00211">
    <property type="entry name" value="ABC_TRANSPORTER_1"/>
    <property type="match status" value="2"/>
</dbReference>
<keyword evidence="9" id="KW-0547">Nucleotide-binding</keyword>
<proteinExistence type="inferred from homology"/>
<dbReference type="SUPFAM" id="SSF90123">
    <property type="entry name" value="ABC transporter transmembrane region"/>
    <property type="match status" value="2"/>
</dbReference>
<comment type="similarity">
    <text evidence="3">Belongs to the ABC transporter superfamily. ABCC family. Conjugate transporter (TC 3.A.1.208) subfamily.</text>
</comment>
<feature type="transmembrane region" description="Helical" evidence="17">
    <location>
        <begin position="985"/>
        <end position="1007"/>
    </location>
</feature>
<protein>
    <recommendedName>
        <fullName evidence="14">ABC-type glutathione-S-conjugate transporter</fullName>
        <ecNumber evidence="14">7.6.2.3</ecNumber>
    </recommendedName>
</protein>
<feature type="transmembrane region" description="Helical" evidence="17">
    <location>
        <begin position="569"/>
        <end position="594"/>
    </location>
</feature>
<dbReference type="InterPro" id="IPR005292">
    <property type="entry name" value="MRP"/>
</dbReference>
<dbReference type="Pfam" id="PF00664">
    <property type="entry name" value="ABC_membrane"/>
    <property type="match status" value="2"/>
</dbReference>
<dbReference type="PANTHER" id="PTHR24223:SF443">
    <property type="entry name" value="MULTIDRUG-RESISTANCE LIKE PROTEIN 1, ISOFORM I"/>
    <property type="match status" value="1"/>
</dbReference>
<feature type="transmembrane region" description="Helical" evidence="17">
    <location>
        <begin position="450"/>
        <end position="471"/>
    </location>
</feature>
<keyword evidence="7 17" id="KW-0812">Transmembrane</keyword>
<keyword evidence="13 17" id="KW-0472">Membrane</keyword>
<dbReference type="InterPro" id="IPR017871">
    <property type="entry name" value="ABC_transporter-like_CS"/>
</dbReference>
<dbReference type="SMART" id="SM00382">
    <property type="entry name" value="AAA"/>
    <property type="match status" value="2"/>
</dbReference>
<feature type="transmembrane region" description="Helical" evidence="17">
    <location>
        <begin position="175"/>
        <end position="195"/>
    </location>
</feature>
<dbReference type="Proteomes" id="UP000298663">
    <property type="component" value="Chromosome X"/>
</dbReference>
<sequence length="1555" mass="174266">MLEASCPGEDITSLSDWLVPTNSTSPWYVPNIHECIQHSVLTYLPVIFLAVSSPILLRSLHKSENARTENCSPISLKILICSILCLDTVSLFVYTLYRNVTDQGSSTYDVVSSGALYASLALALVLLVACRNRGVVTSGVLSVYWLLLSLCGLPEFRSKFQVVRGHEEMQDPIRFHLFMLYYPLVLIEFFLSCFADIPRYRVHDSQECPELNTSFLNQITFHWFTGLAITGNKRPLEKEDLWSLNSRDQSSKIVPEFNKHWQENYRSFHAKRGEKKSADEETLVEKSKQQSSKDDHPSVLYPLFKTYKLTFLASALFKLIFDLMQFISPQLLSLLIKFIEDKSQPMWYGVGLACLMFVCALIQSLILHQYFHNMFRLGMNIRSVLTSAVYAKALNLSNNARKNRTVGEIVNLMSVDIQRFQDMTNFIMLFWSAPLQVILAIVFLTHLLGWAVIAGLVVLIAMVPVNSYISVKIRNCQVEQMKFKDERLKMMSEMLNGIKVLKFYAWEESMQKMILNIRKKEIAVLKKLAYLNAVTSLTWTCAPFLVAVLTFGVYVTIDPENNVLTPEITFVALSLFNILRFPLAILAMIISQAIQCAVSNKRLKSFLDEEEMDVLAVEHSHCTDDIVSIKNGNFIWDLARDSPFALADINFTVSKGSLVAIVGGVGSGKSSLLNAFLGEMNKLSGTVCVNGSIAYVPQQAWIQNLALKANILFNHSFDPEKYERTLKVCELQPDLETLPAGDATEIGEKGINLSGGQKQRVSLARAVYAESEIYLLDDPLSAVDAHVGKHLFQNVISSETGILKNKTRILVTHGLNYLKKCDKIVVLREGRISETGTYDELMASEGAFSEFLEEYLIEEAKNRGRSVSFGDQEEEVSEVLAELERLAPERKRRVESQISQVHYSSDESLEKSGERPALCTQKSVSAAQDLLSNGVNSETKEIDALLPPKDEKNSPQAPSKSKLIEKESVETGKVKWFVYATYIRAIGYLVSFSFFFIYAVSSILGVLSNLWLAHWSDDAKRIQSEPEGTYETNSRLGIYTCLGMGQAIFVTVASITMALGMLRASRTLHEGILKNILRSPMSFFDVTPLGRILNRFGKDVDVLDTSLPRSLTSFIRTALSSVEIIMVIIWTTPTFAAAIVPLLIIYTAVLRFYVSTSRQLKRLESTTRSPIYSHFQETIQGVVSIRAYKCMDRFVAESQRKVDDNLVTYYPSIVANRWLAVRLELVGNMIVLCSALFAALYRDSTGVTAGLVGLSVSYALNITQTLNWAVRMTSELETNIVAVERIQEYSDSPTEASLYSENSTSPGKTWPSEGAIEIQNLRIRYREGLEQVLKGVSVSIKPSEKIGIVGRTGAGKSSLTLALFRIVEPDEGRILIDNVDIAAIGLHELRSKLTIVPQDPVLFSGTLRMNLDPFEQYSDADLWRALKLAHLEAFVDSLSDRLEHKISEGGENLSVGQRQLICLARAVLHKTRILVLDEAAAAVDMETDSLIQKTIREQFSECTVLTIAHRLNTVIDNDRLLVLDRGEVREFDSPKALLENSQSYFYSMAKDAGLA</sequence>
<gene>
    <name evidence="20" type="ORF">L596_004005</name>
</gene>
<keyword evidence="6" id="KW-0926">Vacuole</keyword>
<feature type="transmembrane region" description="Helical" evidence="17">
    <location>
        <begin position="528"/>
        <end position="557"/>
    </location>
</feature>
<comment type="caution">
    <text evidence="20">The sequence shown here is derived from an EMBL/GenBank/DDBJ whole genome shotgun (WGS) entry which is preliminary data.</text>
</comment>
<feature type="domain" description="ABC transmembrane type-1" evidence="19">
    <location>
        <begin position="995"/>
        <end position="1278"/>
    </location>
</feature>
<dbReference type="InterPro" id="IPR050173">
    <property type="entry name" value="ABC_transporter_C-like"/>
</dbReference>
<dbReference type="Pfam" id="PF24357">
    <property type="entry name" value="TMD0_ABC"/>
    <property type="match status" value="1"/>
</dbReference>
<name>A0A4U8UUI3_STECR</name>
<feature type="domain" description="ABC transmembrane type-1" evidence="19">
    <location>
        <begin position="312"/>
        <end position="595"/>
    </location>
</feature>
<dbReference type="Pfam" id="PF00005">
    <property type="entry name" value="ABC_tran"/>
    <property type="match status" value="2"/>
</dbReference>
<evidence type="ECO:0000256" key="14">
    <source>
        <dbReference type="ARBA" id="ARBA00024220"/>
    </source>
</evidence>
<dbReference type="GO" id="GO:0005886">
    <property type="term" value="C:plasma membrane"/>
    <property type="evidence" value="ECO:0007669"/>
    <property type="project" value="UniProtKB-SubCell"/>
</dbReference>
<evidence type="ECO:0000256" key="4">
    <source>
        <dbReference type="ARBA" id="ARBA00022448"/>
    </source>
</evidence>
<feature type="transmembrane region" description="Helical" evidence="17">
    <location>
        <begin position="78"/>
        <end position="97"/>
    </location>
</feature>
<evidence type="ECO:0000256" key="15">
    <source>
        <dbReference type="ARBA" id="ARBA00047523"/>
    </source>
</evidence>
<evidence type="ECO:0000256" key="8">
    <source>
        <dbReference type="ARBA" id="ARBA00022737"/>
    </source>
</evidence>
<keyword evidence="8" id="KW-0677">Repeat</keyword>
<dbReference type="FunFam" id="1.20.1560.10:FF:000001">
    <property type="entry name" value="ATP-binding cassette subfamily C member 1"/>
    <property type="match status" value="1"/>
</dbReference>
<evidence type="ECO:0000256" key="7">
    <source>
        <dbReference type="ARBA" id="ARBA00022692"/>
    </source>
</evidence>
<evidence type="ECO:0000313" key="20">
    <source>
        <dbReference type="EMBL" id="TMS36961.1"/>
    </source>
</evidence>
<feature type="compositionally biased region" description="Basic and acidic residues" evidence="16">
    <location>
        <begin position="941"/>
        <end position="953"/>
    </location>
</feature>
<feature type="transmembrane region" description="Helical" evidence="17">
    <location>
        <begin position="109"/>
        <end position="128"/>
    </location>
</feature>
<accession>A0A4U8UUI3</accession>
<comment type="catalytic activity">
    <reaction evidence="15">
        <text>leukotriene C4(in) + ATP + H2O = leukotriene C4(out) + ADP + phosphate + H(+)</text>
        <dbReference type="Rhea" id="RHEA:38963"/>
        <dbReference type="ChEBI" id="CHEBI:15377"/>
        <dbReference type="ChEBI" id="CHEBI:15378"/>
        <dbReference type="ChEBI" id="CHEBI:30616"/>
        <dbReference type="ChEBI" id="CHEBI:43474"/>
        <dbReference type="ChEBI" id="CHEBI:57973"/>
        <dbReference type="ChEBI" id="CHEBI:456216"/>
    </reaction>
    <physiologicalReaction direction="left-to-right" evidence="15">
        <dbReference type="Rhea" id="RHEA:38964"/>
    </physiologicalReaction>
</comment>
<dbReference type="InterPro" id="IPR003593">
    <property type="entry name" value="AAA+_ATPase"/>
</dbReference>
<evidence type="ECO:0000256" key="5">
    <source>
        <dbReference type="ARBA" id="ARBA00022475"/>
    </source>
</evidence>
<dbReference type="GO" id="GO:0000323">
    <property type="term" value="C:lytic vacuole"/>
    <property type="evidence" value="ECO:0007669"/>
    <property type="project" value="UniProtKB-ARBA"/>
</dbReference>
<evidence type="ECO:0000256" key="9">
    <source>
        <dbReference type="ARBA" id="ARBA00022741"/>
    </source>
</evidence>
<feature type="transmembrane region" description="Helical" evidence="17">
    <location>
        <begin position="309"/>
        <end position="327"/>
    </location>
</feature>
<dbReference type="CDD" id="cd18595">
    <property type="entry name" value="ABC_6TM_MRP1_2_3_6_D1_like"/>
    <property type="match status" value="1"/>
</dbReference>
<dbReference type="InterPro" id="IPR011527">
    <property type="entry name" value="ABC1_TM_dom"/>
</dbReference>
<dbReference type="InterPro" id="IPR036640">
    <property type="entry name" value="ABC1_TM_sf"/>
</dbReference>
<keyword evidence="21" id="KW-1185">Reference proteome</keyword>
<dbReference type="CDD" id="cd03244">
    <property type="entry name" value="ABCC_MRP_domain2"/>
    <property type="match status" value="1"/>
</dbReference>
<dbReference type="GO" id="GO:0005774">
    <property type="term" value="C:vacuolar membrane"/>
    <property type="evidence" value="ECO:0007669"/>
    <property type="project" value="UniProtKB-SubCell"/>
</dbReference>
<feature type="transmembrane region" description="Helical" evidence="17">
    <location>
        <begin position="1036"/>
        <end position="1059"/>
    </location>
</feature>
<feature type="transmembrane region" description="Helical" evidence="17">
    <location>
        <begin position="36"/>
        <end position="57"/>
    </location>
</feature>
<dbReference type="InterPro" id="IPR056227">
    <property type="entry name" value="TMD0_ABC"/>
</dbReference>
<feature type="domain" description="ABC transporter" evidence="18">
    <location>
        <begin position="1316"/>
        <end position="1550"/>
    </location>
</feature>
<dbReference type="OrthoDB" id="6500128at2759"/>